<keyword evidence="13" id="KW-0012">Acyltransferase</keyword>
<keyword evidence="6 14" id="KW-0808">Transferase</keyword>
<keyword evidence="7 14" id="KW-0812">Transmembrane</keyword>
<evidence type="ECO:0000256" key="11">
    <source>
        <dbReference type="ARBA" id="ARBA00023098"/>
    </source>
</evidence>
<dbReference type="GO" id="GO:0006071">
    <property type="term" value="P:glycerol metabolic process"/>
    <property type="evidence" value="ECO:0007669"/>
    <property type="project" value="UniProtKB-KW"/>
</dbReference>
<keyword evidence="5" id="KW-0444">Lipid biosynthesis</keyword>
<comment type="subcellular location">
    <subcellularLocation>
        <location evidence="1 14">Endoplasmic reticulum membrane</location>
        <topology evidence="1 14">Multi-pass membrane protein</topology>
    </subcellularLocation>
</comment>
<evidence type="ECO:0000256" key="12">
    <source>
        <dbReference type="ARBA" id="ARBA00023136"/>
    </source>
</evidence>
<evidence type="ECO:0000256" key="13">
    <source>
        <dbReference type="ARBA" id="ARBA00023315"/>
    </source>
</evidence>
<feature type="transmembrane region" description="Helical" evidence="14">
    <location>
        <begin position="42"/>
        <end position="60"/>
    </location>
</feature>
<dbReference type="AlphaFoldDB" id="A0AA36JQK3"/>
<keyword evidence="10 14" id="KW-1133">Transmembrane helix</keyword>
<dbReference type="GO" id="GO:0019432">
    <property type="term" value="P:triglyceride biosynthetic process"/>
    <property type="evidence" value="ECO:0007669"/>
    <property type="project" value="TreeGrafter"/>
</dbReference>
<evidence type="ECO:0000256" key="2">
    <source>
        <dbReference type="ARBA" id="ARBA00004771"/>
    </source>
</evidence>
<keyword evidence="12 14" id="KW-0472">Membrane</keyword>
<keyword evidence="8" id="KW-0319">Glycerol metabolism</keyword>
<protein>
    <recommendedName>
        <fullName evidence="14">Acyltransferase</fullName>
        <ecNumber evidence="14">2.3.1.-</ecNumber>
    </recommendedName>
</protein>
<gene>
    <name evidence="15" type="ORF">EVOR1521_LOCUS30884</name>
</gene>
<evidence type="ECO:0000256" key="8">
    <source>
        <dbReference type="ARBA" id="ARBA00022798"/>
    </source>
</evidence>
<comment type="pathway">
    <text evidence="2">Glycerolipid metabolism; triacylglycerol biosynthesis.</text>
</comment>
<name>A0AA36JQK3_9DINO</name>
<reference evidence="15" key="1">
    <citation type="submission" date="2023-08" db="EMBL/GenBank/DDBJ databases">
        <authorList>
            <person name="Chen Y."/>
            <person name="Shah S."/>
            <person name="Dougan E. K."/>
            <person name="Thang M."/>
            <person name="Chan C."/>
        </authorList>
    </citation>
    <scope>NUCLEOTIDE SEQUENCE</scope>
</reference>
<evidence type="ECO:0000256" key="7">
    <source>
        <dbReference type="ARBA" id="ARBA00022692"/>
    </source>
</evidence>
<dbReference type="EC" id="2.3.1.-" evidence="14"/>
<keyword evidence="11" id="KW-0443">Lipid metabolism</keyword>
<evidence type="ECO:0000256" key="14">
    <source>
        <dbReference type="RuleBase" id="RU367023"/>
    </source>
</evidence>
<keyword evidence="16" id="KW-1185">Reference proteome</keyword>
<evidence type="ECO:0000256" key="9">
    <source>
        <dbReference type="ARBA" id="ARBA00022824"/>
    </source>
</evidence>
<dbReference type="EMBL" id="CAUJNA010003794">
    <property type="protein sequence ID" value="CAJ1409917.1"/>
    <property type="molecule type" value="Genomic_DNA"/>
</dbReference>
<accession>A0AA36JQK3</accession>
<sequence length="359" mass="40532">MYTAPKPLASPPGSVEVRFPRQTTFPGNALQVFSELLFTSYFFFWPAGVLVWLGLSPWALGTFSWKTLWSFSALYTLQLFAHRPHLNKGWYYQWLLYGPLTDFVLHYHDATVIREGPAPDPKGRYLFAMYPHGVYGVCRAFSGGMGCWRALFPGITSRWGSFGAAFLLPGIREMSLCSGCIDASKPILERALKRGENVSLLPGGIDEMNLTDGDSKDTKLVMTDRKGFVKLSIENGLDIVPGFCFGEKWIHHTIRLPPFFQSLLRPLRMSGTLLRGRGCSLMGFLDPPLGFVWGQPIKVKQQKPVDEKYLDQVHQEVAESVRDIFNRHKARFGYAEDETLSFVSSVEAKEQISPKKKYA</sequence>
<evidence type="ECO:0000256" key="3">
    <source>
        <dbReference type="ARBA" id="ARBA00005189"/>
    </source>
</evidence>
<dbReference type="Proteomes" id="UP001178507">
    <property type="component" value="Unassembled WGS sequence"/>
</dbReference>
<dbReference type="PANTHER" id="PTHR12317">
    <property type="entry name" value="DIACYLGLYCEROL O-ACYLTRANSFERASE"/>
    <property type="match status" value="1"/>
</dbReference>
<dbReference type="GO" id="GO:0004144">
    <property type="term" value="F:diacylglycerol O-acyltransferase activity"/>
    <property type="evidence" value="ECO:0007669"/>
    <property type="project" value="TreeGrafter"/>
</dbReference>
<evidence type="ECO:0000256" key="10">
    <source>
        <dbReference type="ARBA" id="ARBA00022989"/>
    </source>
</evidence>
<proteinExistence type="inferred from homology"/>
<dbReference type="InterPro" id="IPR007130">
    <property type="entry name" value="DAGAT"/>
</dbReference>
<evidence type="ECO:0000256" key="4">
    <source>
        <dbReference type="ARBA" id="ARBA00005420"/>
    </source>
</evidence>
<comment type="similarity">
    <text evidence="4 14">Belongs to the diacylglycerol acyltransferase family.</text>
</comment>
<organism evidence="15 16">
    <name type="scientific">Effrenium voratum</name>
    <dbReference type="NCBI Taxonomy" id="2562239"/>
    <lineage>
        <taxon>Eukaryota</taxon>
        <taxon>Sar</taxon>
        <taxon>Alveolata</taxon>
        <taxon>Dinophyceae</taxon>
        <taxon>Suessiales</taxon>
        <taxon>Symbiodiniaceae</taxon>
        <taxon>Effrenium</taxon>
    </lineage>
</organism>
<comment type="pathway">
    <text evidence="3">Lipid metabolism.</text>
</comment>
<comment type="caution">
    <text evidence="15">The sequence shown here is derived from an EMBL/GenBank/DDBJ whole genome shotgun (WGS) entry which is preliminary data.</text>
</comment>
<dbReference type="PANTHER" id="PTHR12317:SF0">
    <property type="entry name" value="ACYLTRANSFERASE"/>
    <property type="match status" value="1"/>
</dbReference>
<comment type="caution">
    <text evidence="14">Lacks conserved residue(s) required for the propagation of feature annotation.</text>
</comment>
<evidence type="ECO:0000313" key="15">
    <source>
        <dbReference type="EMBL" id="CAJ1409917.1"/>
    </source>
</evidence>
<evidence type="ECO:0000256" key="1">
    <source>
        <dbReference type="ARBA" id="ARBA00004477"/>
    </source>
</evidence>
<evidence type="ECO:0000256" key="5">
    <source>
        <dbReference type="ARBA" id="ARBA00022516"/>
    </source>
</evidence>
<evidence type="ECO:0000256" key="6">
    <source>
        <dbReference type="ARBA" id="ARBA00022679"/>
    </source>
</evidence>
<evidence type="ECO:0000313" key="16">
    <source>
        <dbReference type="Proteomes" id="UP001178507"/>
    </source>
</evidence>
<dbReference type="Pfam" id="PF03982">
    <property type="entry name" value="DAGAT"/>
    <property type="match status" value="1"/>
</dbReference>
<keyword evidence="9 14" id="KW-0256">Endoplasmic reticulum</keyword>
<dbReference type="GO" id="GO:0005789">
    <property type="term" value="C:endoplasmic reticulum membrane"/>
    <property type="evidence" value="ECO:0007669"/>
    <property type="project" value="UniProtKB-SubCell"/>
</dbReference>